<keyword evidence="3" id="KW-1185">Reference proteome</keyword>
<dbReference type="InterPro" id="IPR002145">
    <property type="entry name" value="CopG"/>
</dbReference>
<sequence length="90" mass="10194">MATSINLDDALKSRVRHLAGLRHRSAHAIMCEAIEQYVEREERREALRQDAINAWNEYQASGRHVTQEEADAWLTKLAAGEDAKPPECHG</sequence>
<reference evidence="2 3" key="1">
    <citation type="submission" date="2006-02" db="EMBL/GenBank/DDBJ databases">
        <authorList>
            <person name="Waterbury J."/>
            <person name="Ferriera S."/>
            <person name="Johnson J."/>
            <person name="Kravitz S."/>
            <person name="Halpern A."/>
            <person name="Remington K."/>
            <person name="Beeson K."/>
            <person name="Tran B."/>
            <person name="Rogers Y.-H."/>
            <person name="Friedman R."/>
            <person name="Venter J.C."/>
        </authorList>
    </citation>
    <scope>NUCLEOTIDE SEQUENCE [LARGE SCALE GENOMIC DNA]</scope>
    <source>
        <strain evidence="2 3">Nb-231</strain>
    </source>
</reference>
<dbReference type="Proteomes" id="UP000003374">
    <property type="component" value="Unassembled WGS sequence"/>
</dbReference>
<dbReference type="HOGENOM" id="CLU_155311_3_1_6"/>
<dbReference type="eggNOG" id="COG3905">
    <property type="taxonomic scope" value="Bacteria"/>
</dbReference>
<organism evidence="2 3">
    <name type="scientific">Nitrococcus mobilis Nb-231</name>
    <dbReference type="NCBI Taxonomy" id="314278"/>
    <lineage>
        <taxon>Bacteria</taxon>
        <taxon>Pseudomonadati</taxon>
        <taxon>Pseudomonadota</taxon>
        <taxon>Gammaproteobacteria</taxon>
        <taxon>Chromatiales</taxon>
        <taxon>Ectothiorhodospiraceae</taxon>
        <taxon>Nitrococcus</taxon>
    </lineage>
</organism>
<dbReference type="GO" id="GO:0006355">
    <property type="term" value="P:regulation of DNA-templated transcription"/>
    <property type="evidence" value="ECO:0007669"/>
    <property type="project" value="InterPro"/>
</dbReference>
<dbReference type="RefSeq" id="WP_005000814.1">
    <property type="nucleotide sequence ID" value="NZ_CH672427.1"/>
</dbReference>
<dbReference type="InterPro" id="IPR010985">
    <property type="entry name" value="Ribbon_hlx_hlx"/>
</dbReference>
<dbReference type="InterPro" id="IPR013321">
    <property type="entry name" value="Arc_rbn_hlx_hlx"/>
</dbReference>
<comment type="caution">
    <text evidence="2">The sequence shown here is derived from an EMBL/GenBank/DDBJ whole genome shotgun (WGS) entry which is preliminary data.</text>
</comment>
<dbReference type="Pfam" id="PF01402">
    <property type="entry name" value="RHH_1"/>
    <property type="match status" value="1"/>
</dbReference>
<evidence type="ECO:0000259" key="1">
    <source>
        <dbReference type="Pfam" id="PF01402"/>
    </source>
</evidence>
<dbReference type="Gene3D" id="1.10.1220.10">
    <property type="entry name" value="Met repressor-like"/>
    <property type="match status" value="1"/>
</dbReference>
<proteinExistence type="predicted"/>
<feature type="domain" description="Ribbon-helix-helix protein CopG" evidence="1">
    <location>
        <begin position="2"/>
        <end position="41"/>
    </location>
</feature>
<dbReference type="STRING" id="314278.NB231_06970"/>
<evidence type="ECO:0000313" key="3">
    <source>
        <dbReference type="Proteomes" id="UP000003374"/>
    </source>
</evidence>
<accession>A4BUW0</accession>
<name>A4BUW0_9GAMM</name>
<dbReference type="AlphaFoldDB" id="A4BUW0"/>
<dbReference type="CDD" id="cd22233">
    <property type="entry name" value="RHH_CopAso-like"/>
    <property type="match status" value="1"/>
</dbReference>
<dbReference type="OrthoDB" id="5298181at2"/>
<protein>
    <recommendedName>
        <fullName evidence="1">Ribbon-helix-helix protein CopG domain-containing protein</fullName>
    </recommendedName>
</protein>
<dbReference type="SUPFAM" id="SSF47598">
    <property type="entry name" value="Ribbon-helix-helix"/>
    <property type="match status" value="1"/>
</dbReference>
<evidence type="ECO:0000313" key="2">
    <source>
        <dbReference type="EMBL" id="EAR20474.1"/>
    </source>
</evidence>
<gene>
    <name evidence="2" type="ORF">NB231_06970</name>
</gene>
<dbReference type="EMBL" id="AAOF01000021">
    <property type="protein sequence ID" value="EAR20474.1"/>
    <property type="molecule type" value="Genomic_DNA"/>
</dbReference>